<feature type="region of interest" description="Disordered" evidence="1">
    <location>
        <begin position="1398"/>
        <end position="1417"/>
    </location>
</feature>
<feature type="compositionally biased region" description="Polar residues" evidence="1">
    <location>
        <begin position="1030"/>
        <end position="1040"/>
    </location>
</feature>
<feature type="domain" description="Protein kinase" evidence="3">
    <location>
        <begin position="258"/>
        <end position="560"/>
    </location>
</feature>
<dbReference type="PROSITE" id="PS50011">
    <property type="entry name" value="PROTEIN_KINASE_DOM"/>
    <property type="match status" value="1"/>
</dbReference>
<dbReference type="InterPro" id="IPR000719">
    <property type="entry name" value="Prot_kinase_dom"/>
</dbReference>
<comment type="caution">
    <text evidence="4">The sequence shown here is derived from an EMBL/GenBank/DDBJ whole genome shotgun (WGS) entry which is preliminary data.</text>
</comment>
<dbReference type="SMART" id="SM00220">
    <property type="entry name" value="S_TKc"/>
    <property type="match status" value="1"/>
</dbReference>
<feature type="transmembrane region" description="Helical" evidence="2">
    <location>
        <begin position="166"/>
        <end position="191"/>
    </location>
</feature>
<feature type="region of interest" description="Disordered" evidence="1">
    <location>
        <begin position="1024"/>
        <end position="1066"/>
    </location>
</feature>
<reference evidence="4" key="3">
    <citation type="submission" date="2023-05" db="EMBL/GenBank/DDBJ databases">
        <authorList>
            <person name="Smith C.H."/>
        </authorList>
    </citation>
    <scope>NUCLEOTIDE SEQUENCE</scope>
    <source>
        <strain evidence="4">CHS0354</strain>
        <tissue evidence="4">Mantle</tissue>
    </source>
</reference>
<feature type="compositionally biased region" description="Basic and acidic residues" evidence="1">
    <location>
        <begin position="643"/>
        <end position="665"/>
    </location>
</feature>
<dbReference type="GO" id="GO:0005737">
    <property type="term" value="C:cytoplasm"/>
    <property type="evidence" value="ECO:0007669"/>
    <property type="project" value="TreeGrafter"/>
</dbReference>
<accession>A0AAE0RS34</accession>
<sequence>MAESNSAVDSAVIVLTSLGIVANVTALVSKLLKDFSNPKLWKYFLLVLDVSHAIIGVGLILFWSYYKTGIRSICDASGFFLLLGVFESVCAFLIAGIILLCIQNPGKSEQLSNFHRNVFLLIFTPQILISITLSCLPNIPMEIFDKVSPYTVECFPIRNKSDHGSAYGALIVCIWWVVLVAATICCFISALKLWKFNNRINSSQPNVWQSQLVNQGKSIQKVILFQETIWICALLLTTIVVYANNTILKPETWIVMTTFSILTIANGAFSNFGNIMWGTCCCRSSQAVEEPRRKLKKLELIRIEAPGKLRMKATWSVGRGITKRGMMKVYGTSHLKAWAQEIVMLGMLRKIQHPSLLQCLWTSSSNPYYETMTLITGEIITSDSRIICLELTNGGTLQEFLAKVELPLSESCQRLIIHDIAEGLFYLHHQNILHNNLKTSCIYLKGSLQSMVLRAAVGDFEDAHLYGSLQQSADNTTKDKRYFFLPDIRSFALIALEIVSKMCERKFQNRYVSYDSEQAAMRRNLENMISDTEDDFDDGYRYDPEDTCRMFESVHPSEYLKMPNAKERCKSPDPAIHLGNSRSHENVWEHGRASSPDFIYHNGNIMSDGTYSYSDEEVELPDLTGEGYRPMSPPPPQSSGKKTSREFHKGHDRVSSPEHETDPRRSKLKKPRNPEKSKHPVQSFSPTRCLSPARKERDRPISPDPMHDTKLQELREKADSKKVSRKDSRKLSFSKNQSFGEVKKTSRVVEAFTGSAEKTEKRKDGSWLSKPTSILKSITSNDTTVSAFKAKSLDDDNEPLDVIEEEDIENQPDNVRKKAKAQRKQQEKEVWDIISDQYYSQMNKRLSGKLKKTVSGESRSSLWSFISTGEENEGEEDIDSIIECLPGMAQPEDYWKNRISVNDIISAREQTQNNRKLREEFTYEDERSRFELIDYYEVLKQKGIKIDHLTKQQRMMLETLNEARLAEIIRRDNEAKTSDVNEVKANDDENAIKSDEMYENYMNPGSTPCTKPMTEKQKIKVVSFRKNQEAQKQQSTSEPAQPTAREDPDPRTARARSAPLKRPRTPMQKADINPAFADAKSQVRRNRARTALKRAITNRHATSAYMQRSDRDAQTMREKPNLAVKYANIKRLQAVDNNSGTEYSSNDEKHANGGDKNYPISTPEHFTITSQRKTLGRTPSFGSSNESTCSFASSARKANVSMTSGEFSSLSSQAESDHFETDNQTTDSEKTKKRLHTAKRKLHRATRVDSGFDSGSMSSEFSSDMKGKHSQQYYTPVELSHQNSNFWSKNNQSIKSSSSFSSSSYPVPVDCLPEEILPPDTMASQRLKSVARLDAFMISQNSYRENEIEHVDQMEENRICSPPPRIIEVHSSGENTPTPRVIEVTSARVETSLNLNKSHLSGQNVPNMGVSDTNDIKHNPASQVEEANEDPMQTSGLVDVTMPRSSKVASKRYRELVRQGVPMRASIIDSSPPRASPEAWELNENEQHLTRPGTAESEDPVDDQMLYENLEANGFFKGHSPKLPRSPKTRMKTRGQTQPSNQSKNSKKKNMKKLPLDEIIREIPHNQSQHTQRKENSYFNASAEDAYLNQPTSEDSETCSVKTSKSSNSVHNGLKPKVMVDAELVIDRIFSQAHENDSGQLDVEVEAALGLDRDTFKSLTEFTEPIKKDVYFNLNEETVPLPEGTSQKHIDDCIELAMKLHVVDVKDLLPPHEETFKVLRHKLQSVGQLGTVGIQLLDVIHTCWLSEMPPPTGDLVEELTDPVTETEV</sequence>
<evidence type="ECO:0000313" key="4">
    <source>
        <dbReference type="EMBL" id="KAK3578493.1"/>
    </source>
</evidence>
<name>A0AAE0RS34_9BIVA</name>
<feature type="transmembrane region" description="Helical" evidence="2">
    <location>
        <begin position="118"/>
        <end position="139"/>
    </location>
</feature>
<feature type="transmembrane region" description="Helical" evidence="2">
    <location>
        <begin position="44"/>
        <end position="66"/>
    </location>
</feature>
<feature type="region of interest" description="Disordered" evidence="1">
    <location>
        <begin position="622"/>
        <end position="732"/>
    </location>
</feature>
<reference evidence="4" key="2">
    <citation type="journal article" date="2021" name="Genome Biol. Evol.">
        <title>Developing a high-quality reference genome for a parasitic bivalve with doubly uniparental inheritance (Bivalvia: Unionida).</title>
        <authorList>
            <person name="Smith C.H."/>
        </authorList>
    </citation>
    <scope>NUCLEOTIDE SEQUENCE</scope>
    <source>
        <strain evidence="4">CHS0354</strain>
        <tissue evidence="4">Mantle</tissue>
    </source>
</reference>
<proteinExistence type="predicted"/>
<feature type="region of interest" description="Disordered" evidence="1">
    <location>
        <begin position="1137"/>
        <end position="1163"/>
    </location>
</feature>
<gene>
    <name evidence="4" type="ORF">CHS0354_007746</name>
</gene>
<feature type="transmembrane region" description="Helical" evidence="2">
    <location>
        <begin position="78"/>
        <end position="102"/>
    </location>
</feature>
<dbReference type="SUPFAM" id="SSF81321">
    <property type="entry name" value="Family A G protein-coupled receptor-like"/>
    <property type="match status" value="1"/>
</dbReference>
<reference evidence="4" key="1">
    <citation type="journal article" date="2021" name="Genome Biol. Evol.">
        <title>A High-Quality Reference Genome for a Parasitic Bivalve with Doubly Uniparental Inheritance (Bivalvia: Unionida).</title>
        <authorList>
            <person name="Smith C.H."/>
        </authorList>
    </citation>
    <scope>NUCLEOTIDE SEQUENCE</scope>
    <source>
        <strain evidence="4">CHS0354</strain>
    </source>
</reference>
<dbReference type="GO" id="GO:0005524">
    <property type="term" value="F:ATP binding"/>
    <property type="evidence" value="ECO:0007669"/>
    <property type="project" value="InterPro"/>
</dbReference>
<feature type="region of interest" description="Disordered" evidence="1">
    <location>
        <begin position="1464"/>
        <end position="1500"/>
    </location>
</feature>
<keyword evidence="5" id="KW-1185">Reference proteome</keyword>
<feature type="transmembrane region" description="Helical" evidence="2">
    <location>
        <begin position="222"/>
        <end position="243"/>
    </location>
</feature>
<feature type="transmembrane region" description="Helical" evidence="2">
    <location>
        <begin position="12"/>
        <end position="32"/>
    </location>
</feature>
<evidence type="ECO:0000259" key="3">
    <source>
        <dbReference type="PROSITE" id="PS50011"/>
    </source>
</evidence>
<dbReference type="InterPro" id="IPR053235">
    <property type="entry name" value="Ser_Thr_kinase"/>
</dbReference>
<dbReference type="Gene3D" id="1.10.510.10">
    <property type="entry name" value="Transferase(Phosphotransferase) domain 1"/>
    <property type="match status" value="1"/>
</dbReference>
<dbReference type="PANTHER" id="PTHR24361">
    <property type="entry name" value="MITOGEN-ACTIVATED KINASE KINASE KINASE"/>
    <property type="match status" value="1"/>
</dbReference>
<protein>
    <recommendedName>
        <fullName evidence="3">Protein kinase domain-containing protein</fullName>
    </recommendedName>
</protein>
<feature type="compositionally biased region" description="Basic residues" evidence="1">
    <location>
        <begin position="1519"/>
        <end position="1533"/>
    </location>
</feature>
<feature type="compositionally biased region" description="Low complexity" evidence="1">
    <location>
        <begin position="1251"/>
        <end position="1264"/>
    </location>
</feature>
<keyword evidence="2" id="KW-1133">Transmembrane helix</keyword>
<keyword evidence="2" id="KW-0812">Transmembrane</keyword>
<evidence type="ECO:0000313" key="5">
    <source>
        <dbReference type="Proteomes" id="UP001195483"/>
    </source>
</evidence>
<feature type="region of interest" description="Disordered" evidence="1">
    <location>
        <begin position="1206"/>
        <end position="1269"/>
    </location>
</feature>
<dbReference type="GO" id="GO:0004674">
    <property type="term" value="F:protein serine/threonine kinase activity"/>
    <property type="evidence" value="ECO:0007669"/>
    <property type="project" value="TreeGrafter"/>
</dbReference>
<feature type="compositionally biased region" description="Basic and acidic residues" evidence="1">
    <location>
        <begin position="693"/>
        <end position="730"/>
    </location>
</feature>
<feature type="compositionally biased region" description="Polar residues" evidence="1">
    <location>
        <begin position="1398"/>
        <end position="1413"/>
    </location>
</feature>
<organism evidence="4 5">
    <name type="scientific">Potamilus streckersoni</name>
    <dbReference type="NCBI Taxonomy" id="2493646"/>
    <lineage>
        <taxon>Eukaryota</taxon>
        <taxon>Metazoa</taxon>
        <taxon>Spiralia</taxon>
        <taxon>Lophotrochozoa</taxon>
        <taxon>Mollusca</taxon>
        <taxon>Bivalvia</taxon>
        <taxon>Autobranchia</taxon>
        <taxon>Heteroconchia</taxon>
        <taxon>Palaeoheterodonta</taxon>
        <taxon>Unionida</taxon>
        <taxon>Unionoidea</taxon>
        <taxon>Unionidae</taxon>
        <taxon>Ambleminae</taxon>
        <taxon>Lampsilini</taxon>
        <taxon>Potamilus</taxon>
    </lineage>
</organism>
<feature type="compositionally biased region" description="Basic residues" evidence="1">
    <location>
        <begin position="1231"/>
        <end position="1245"/>
    </location>
</feature>
<dbReference type="EMBL" id="JAEAOA010000527">
    <property type="protein sequence ID" value="KAK3578493.1"/>
    <property type="molecule type" value="Genomic_DNA"/>
</dbReference>
<dbReference type="InterPro" id="IPR011009">
    <property type="entry name" value="Kinase-like_dom_sf"/>
</dbReference>
<dbReference type="Pfam" id="PF00069">
    <property type="entry name" value="Pkinase"/>
    <property type="match status" value="1"/>
</dbReference>
<dbReference type="SUPFAM" id="SSF56112">
    <property type="entry name" value="Protein kinase-like (PK-like)"/>
    <property type="match status" value="1"/>
</dbReference>
<dbReference type="CDD" id="cd00637">
    <property type="entry name" value="7tm_classA_rhodopsin-like"/>
    <property type="match status" value="1"/>
</dbReference>
<keyword evidence="2" id="KW-0472">Membrane</keyword>
<evidence type="ECO:0000256" key="1">
    <source>
        <dbReference type="SAM" id="MobiDB-lite"/>
    </source>
</evidence>
<feature type="region of interest" description="Disordered" evidence="1">
    <location>
        <begin position="1588"/>
        <end position="1612"/>
    </location>
</feature>
<feature type="region of interest" description="Disordered" evidence="1">
    <location>
        <begin position="1513"/>
        <end position="1553"/>
    </location>
</feature>
<evidence type="ECO:0000256" key="2">
    <source>
        <dbReference type="SAM" id="Phobius"/>
    </source>
</evidence>
<dbReference type="Proteomes" id="UP001195483">
    <property type="component" value="Unassembled WGS sequence"/>
</dbReference>
<feature type="compositionally biased region" description="Polar residues" evidence="1">
    <location>
        <begin position="1589"/>
        <end position="1611"/>
    </location>
</feature>